<dbReference type="Pfam" id="PF00528">
    <property type="entry name" value="BPD_transp_1"/>
    <property type="match status" value="1"/>
</dbReference>
<evidence type="ECO:0000256" key="5">
    <source>
        <dbReference type="ARBA" id="ARBA00022989"/>
    </source>
</evidence>
<comment type="caution">
    <text evidence="9">The sequence shown here is derived from an EMBL/GenBank/DDBJ whole genome shotgun (WGS) entry which is preliminary data.</text>
</comment>
<reference evidence="9 10" key="1">
    <citation type="submission" date="2017-10" db="EMBL/GenBank/DDBJ databases">
        <title>Sequencing the genomes of 1000 actinobacteria strains.</title>
        <authorList>
            <person name="Klenk H.-P."/>
        </authorList>
    </citation>
    <scope>NUCLEOTIDE SEQUENCE [LARGE SCALE GENOMIC DNA]</scope>
    <source>
        <strain evidence="9 10">DSM 21801</strain>
    </source>
</reference>
<dbReference type="Proteomes" id="UP000224915">
    <property type="component" value="Unassembled WGS sequence"/>
</dbReference>
<feature type="transmembrane region" description="Helical" evidence="7">
    <location>
        <begin position="95"/>
        <end position="118"/>
    </location>
</feature>
<keyword evidence="4 7" id="KW-0812">Transmembrane</keyword>
<evidence type="ECO:0000313" key="10">
    <source>
        <dbReference type="Proteomes" id="UP000224915"/>
    </source>
</evidence>
<dbReference type="PANTHER" id="PTHR47737:SF1">
    <property type="entry name" value="GLYCINE BETAINE_PROLINE BETAINE TRANSPORT SYSTEM PERMEASE PROTEIN PROW"/>
    <property type="match status" value="1"/>
</dbReference>
<keyword evidence="5 7" id="KW-1133">Transmembrane helix</keyword>
<dbReference type="GO" id="GO:0015226">
    <property type="term" value="F:carnitine transmembrane transporter activity"/>
    <property type="evidence" value="ECO:0007669"/>
    <property type="project" value="TreeGrafter"/>
</dbReference>
<dbReference type="SUPFAM" id="SSF161098">
    <property type="entry name" value="MetI-like"/>
    <property type="match status" value="1"/>
</dbReference>
<dbReference type="PANTHER" id="PTHR47737">
    <property type="entry name" value="GLYCINE BETAINE/PROLINE BETAINE TRANSPORT SYSTEM PERMEASE PROTEIN PROW"/>
    <property type="match status" value="1"/>
</dbReference>
<comment type="similarity">
    <text evidence="7">Belongs to the binding-protein-dependent transport system permease family.</text>
</comment>
<evidence type="ECO:0000256" key="3">
    <source>
        <dbReference type="ARBA" id="ARBA00022475"/>
    </source>
</evidence>
<feature type="domain" description="ABC transmembrane type-1" evidence="8">
    <location>
        <begin position="91"/>
        <end position="270"/>
    </location>
</feature>
<evidence type="ECO:0000259" key="8">
    <source>
        <dbReference type="PROSITE" id="PS50928"/>
    </source>
</evidence>
<organism evidence="9 10">
    <name type="scientific">Serinibacter salmoneus</name>
    <dbReference type="NCBI Taxonomy" id="556530"/>
    <lineage>
        <taxon>Bacteria</taxon>
        <taxon>Bacillati</taxon>
        <taxon>Actinomycetota</taxon>
        <taxon>Actinomycetes</taxon>
        <taxon>Micrococcales</taxon>
        <taxon>Beutenbergiaceae</taxon>
        <taxon>Serinibacter</taxon>
    </lineage>
</organism>
<sequence>MNDPIVRIPVGDWAEALIDWITDTFALLFDLIEVVLESAYDALDWVLTTPPFFVWIAALAALAWWAKGWRLGMGTVVGMLLIYTMDQWENAMHTLALVLIATAIALLFAIPLGILAARNDTASAMIRPVLDLMQTLPAFVYLIPTVVIFLTGAVPGLIATIVFAMAPGVRFTELGIRQVDKEVVEAGESFGAGSRRILRQIQIPLAMPTIMAGVNQVIMLSLSMVVIAGMVGAAGLGSAVYQALASINVGLGFEAGIGVVILAVYLDRVSSALGARSAVAKAQAAAAV</sequence>
<dbReference type="Gene3D" id="1.10.3720.10">
    <property type="entry name" value="MetI-like"/>
    <property type="match status" value="1"/>
</dbReference>
<dbReference type="GO" id="GO:0043190">
    <property type="term" value="C:ATP-binding cassette (ABC) transporter complex"/>
    <property type="evidence" value="ECO:0007669"/>
    <property type="project" value="TreeGrafter"/>
</dbReference>
<feature type="transmembrane region" description="Helical" evidence="7">
    <location>
        <begin position="52"/>
        <end position="83"/>
    </location>
</feature>
<dbReference type="GO" id="GO:0015871">
    <property type="term" value="P:choline transport"/>
    <property type="evidence" value="ECO:0007669"/>
    <property type="project" value="TreeGrafter"/>
</dbReference>
<feature type="transmembrane region" description="Helical" evidence="7">
    <location>
        <begin position="217"/>
        <end position="241"/>
    </location>
</feature>
<evidence type="ECO:0000256" key="6">
    <source>
        <dbReference type="ARBA" id="ARBA00023136"/>
    </source>
</evidence>
<protein>
    <submittedName>
        <fullName evidence="9">Glycine betaine/proline transport system permease protein</fullName>
    </submittedName>
</protein>
<keyword evidence="6 7" id="KW-0472">Membrane</keyword>
<evidence type="ECO:0000256" key="7">
    <source>
        <dbReference type="RuleBase" id="RU363032"/>
    </source>
</evidence>
<feature type="transmembrane region" description="Helical" evidence="7">
    <location>
        <begin position="247"/>
        <end position="266"/>
    </location>
</feature>
<dbReference type="InterPro" id="IPR035906">
    <property type="entry name" value="MetI-like_sf"/>
</dbReference>
<evidence type="ECO:0000313" key="9">
    <source>
        <dbReference type="EMBL" id="PFG20340.1"/>
    </source>
</evidence>
<dbReference type="OrthoDB" id="9815258at2"/>
<proteinExistence type="inferred from homology"/>
<dbReference type="RefSeq" id="WP_098469343.1">
    <property type="nucleotide sequence ID" value="NZ_PDJD01000001.1"/>
</dbReference>
<evidence type="ECO:0000256" key="1">
    <source>
        <dbReference type="ARBA" id="ARBA00004141"/>
    </source>
</evidence>
<feature type="transmembrane region" description="Helical" evidence="7">
    <location>
        <begin position="138"/>
        <end position="164"/>
    </location>
</feature>
<keyword evidence="2 7" id="KW-0813">Transport</keyword>
<dbReference type="CDD" id="cd06261">
    <property type="entry name" value="TM_PBP2"/>
    <property type="match status" value="1"/>
</dbReference>
<keyword evidence="10" id="KW-1185">Reference proteome</keyword>
<dbReference type="InterPro" id="IPR000515">
    <property type="entry name" value="MetI-like"/>
</dbReference>
<dbReference type="FunFam" id="1.10.3720.10:FF:000001">
    <property type="entry name" value="Glycine betaine ABC transporter, permease"/>
    <property type="match status" value="1"/>
</dbReference>
<gene>
    <name evidence="9" type="ORF">ATL40_1938</name>
</gene>
<comment type="subcellular location">
    <subcellularLocation>
        <location evidence="7">Cell membrane</location>
        <topology evidence="7">Multi-pass membrane protein</topology>
    </subcellularLocation>
    <subcellularLocation>
        <location evidence="1">Membrane</location>
        <topology evidence="1">Multi-pass membrane protein</topology>
    </subcellularLocation>
</comment>
<dbReference type="GO" id="GO:0031460">
    <property type="term" value="P:glycine betaine transport"/>
    <property type="evidence" value="ECO:0007669"/>
    <property type="project" value="TreeGrafter"/>
</dbReference>
<evidence type="ECO:0000256" key="4">
    <source>
        <dbReference type="ARBA" id="ARBA00022692"/>
    </source>
</evidence>
<accession>A0A2A9D3C1</accession>
<evidence type="ECO:0000256" key="2">
    <source>
        <dbReference type="ARBA" id="ARBA00022448"/>
    </source>
</evidence>
<keyword evidence="3" id="KW-1003">Cell membrane</keyword>
<dbReference type="GO" id="GO:0005275">
    <property type="term" value="F:amine transmembrane transporter activity"/>
    <property type="evidence" value="ECO:0007669"/>
    <property type="project" value="TreeGrafter"/>
</dbReference>
<dbReference type="EMBL" id="PDJD01000001">
    <property type="protein sequence ID" value="PFG20340.1"/>
    <property type="molecule type" value="Genomic_DNA"/>
</dbReference>
<name>A0A2A9D3C1_9MICO</name>
<dbReference type="AlphaFoldDB" id="A0A2A9D3C1"/>
<dbReference type="PROSITE" id="PS50928">
    <property type="entry name" value="ABC_TM1"/>
    <property type="match status" value="1"/>
</dbReference>